<accession>A0A0A6ZTP9</accession>
<dbReference type="Proteomes" id="UP000031647">
    <property type="component" value="Chromosome"/>
</dbReference>
<evidence type="ECO:0000256" key="1">
    <source>
        <dbReference type="SAM" id="MobiDB-lite"/>
    </source>
</evidence>
<dbReference type="KEGG" id="sdz:Asd1617_02492"/>
<reference evidence="2 3" key="1">
    <citation type="submission" date="2013-09" db="EMBL/GenBank/DDBJ databases">
        <title>Comparative genomics of Sd1617 to representative strains in evaluating its pathogenesis.</title>
        <authorList>
            <person name="Aksomboon Vongsawan A."/>
            <person name="Kapatral V."/>
            <person name="Vaisvil B."/>
            <person name="Serichantalergs O."/>
            <person name="Hale T.L."/>
            <person name="Mason C.J."/>
        </authorList>
    </citation>
    <scope>NUCLEOTIDE SEQUENCE [LARGE SCALE GENOMIC DNA]</scope>
    <source>
        <strain evidence="2 3">1617</strain>
    </source>
</reference>
<dbReference type="PATRIC" id="fig|754093.4.peg.2427"/>
<sequence>MQNQKNRFDPRKTAVEAAIARAKARKLEQQQANAEPEEQVHARLEQQQANAEPEEQVDPRKAAVAAAIARVQAKKAPSKRL</sequence>
<proteinExistence type="predicted"/>
<evidence type="ECO:0000313" key="3">
    <source>
        <dbReference type="Proteomes" id="UP000031647"/>
    </source>
</evidence>
<dbReference type="AlphaFoldDB" id="A0A0A6ZTP9"/>
<organism evidence="2 3">
    <name type="scientific">Shigella dysenteriae 1617</name>
    <dbReference type="NCBI Taxonomy" id="754093"/>
    <lineage>
        <taxon>Bacteria</taxon>
        <taxon>Pseudomonadati</taxon>
        <taxon>Pseudomonadota</taxon>
        <taxon>Gammaproteobacteria</taxon>
        <taxon>Enterobacterales</taxon>
        <taxon>Enterobacteriaceae</taxon>
        <taxon>Shigella</taxon>
    </lineage>
</organism>
<protein>
    <submittedName>
        <fullName evidence="2">Electron transport complex protein rnfC</fullName>
    </submittedName>
</protein>
<feature type="region of interest" description="Disordered" evidence="1">
    <location>
        <begin position="21"/>
        <end position="62"/>
    </location>
</feature>
<gene>
    <name evidence="2" type="ORF">Asd1617_02492</name>
</gene>
<name>A0A0A6ZTP9_SHIDY</name>
<dbReference type="EMBL" id="CP006736">
    <property type="protein sequence ID" value="AHA65319.1"/>
    <property type="molecule type" value="Genomic_DNA"/>
</dbReference>
<dbReference type="HOGENOM" id="CLU_137668_0_1_6"/>
<evidence type="ECO:0000313" key="2">
    <source>
        <dbReference type="EMBL" id="AHA65319.1"/>
    </source>
</evidence>